<dbReference type="EMBL" id="PZQS01000008">
    <property type="protein sequence ID" value="PVD26440.1"/>
    <property type="molecule type" value="Genomic_DNA"/>
</dbReference>
<feature type="compositionally biased region" description="Low complexity" evidence="1">
    <location>
        <begin position="1"/>
        <end position="14"/>
    </location>
</feature>
<keyword evidence="3" id="KW-1185">Reference proteome</keyword>
<dbReference type="Proteomes" id="UP000245119">
    <property type="component" value="Linkage Group LG8"/>
</dbReference>
<evidence type="ECO:0000313" key="2">
    <source>
        <dbReference type="EMBL" id="PVD26440.1"/>
    </source>
</evidence>
<feature type="region of interest" description="Disordered" evidence="1">
    <location>
        <begin position="1"/>
        <end position="31"/>
    </location>
</feature>
<accession>A0A2T7NZ52</accession>
<comment type="caution">
    <text evidence="2">The sequence shown here is derived from an EMBL/GenBank/DDBJ whole genome shotgun (WGS) entry which is preliminary data.</text>
</comment>
<gene>
    <name evidence="2" type="ORF">C0Q70_14117</name>
</gene>
<reference evidence="2 3" key="1">
    <citation type="submission" date="2018-04" db="EMBL/GenBank/DDBJ databases">
        <title>The genome of golden apple snail Pomacea canaliculata provides insight into stress tolerance and invasive adaptation.</title>
        <authorList>
            <person name="Liu C."/>
            <person name="Liu B."/>
            <person name="Ren Y."/>
            <person name="Zhang Y."/>
            <person name="Wang H."/>
            <person name="Li S."/>
            <person name="Jiang F."/>
            <person name="Yin L."/>
            <person name="Zhang G."/>
            <person name="Qian W."/>
            <person name="Fan W."/>
        </authorList>
    </citation>
    <scope>NUCLEOTIDE SEQUENCE [LARGE SCALE GENOMIC DNA]</scope>
    <source>
        <strain evidence="2">SZHN2017</strain>
        <tissue evidence="2">Muscle</tissue>
    </source>
</reference>
<organism evidence="2 3">
    <name type="scientific">Pomacea canaliculata</name>
    <name type="common">Golden apple snail</name>
    <dbReference type="NCBI Taxonomy" id="400727"/>
    <lineage>
        <taxon>Eukaryota</taxon>
        <taxon>Metazoa</taxon>
        <taxon>Spiralia</taxon>
        <taxon>Lophotrochozoa</taxon>
        <taxon>Mollusca</taxon>
        <taxon>Gastropoda</taxon>
        <taxon>Caenogastropoda</taxon>
        <taxon>Architaenioglossa</taxon>
        <taxon>Ampullarioidea</taxon>
        <taxon>Ampullariidae</taxon>
        <taxon>Pomacea</taxon>
    </lineage>
</organism>
<evidence type="ECO:0000313" key="3">
    <source>
        <dbReference type="Proteomes" id="UP000245119"/>
    </source>
</evidence>
<sequence>MVDRTSTIITSTTRHASSPTHNDRGHQKPELCPPVASVLSSLSPSIPHLTHAENNGYVPDEHLHSSGRDVTFDGAPRLLEAEDLTDGQRAAFVRNHVADVDLFR</sequence>
<name>A0A2T7NZ52_POMCA</name>
<protein>
    <submittedName>
        <fullName evidence="2">Uncharacterized protein</fullName>
    </submittedName>
</protein>
<evidence type="ECO:0000256" key="1">
    <source>
        <dbReference type="SAM" id="MobiDB-lite"/>
    </source>
</evidence>
<proteinExistence type="predicted"/>
<dbReference type="AlphaFoldDB" id="A0A2T7NZ52"/>